<feature type="chain" id="PRO_5014496826" evidence="4">
    <location>
        <begin position="39"/>
        <end position="430"/>
    </location>
</feature>
<evidence type="ECO:0000256" key="2">
    <source>
        <dbReference type="ARBA" id="ARBA00022801"/>
    </source>
</evidence>
<dbReference type="RefSeq" id="WP_051587126.1">
    <property type="nucleotide sequence ID" value="NZ_CP017076.1"/>
</dbReference>
<evidence type="ECO:0000256" key="4">
    <source>
        <dbReference type="SAM" id="SignalP"/>
    </source>
</evidence>
<dbReference type="NCBIfam" id="NF004788">
    <property type="entry name" value="PRK06133.1"/>
    <property type="match status" value="1"/>
</dbReference>
<dbReference type="AlphaFoldDB" id="A0A031JP61"/>
<geneLocation type="plasmid" evidence="6 9">
    <name>pSA1</name>
</geneLocation>
<dbReference type="PATRIC" id="fig|158500.4.peg.4697"/>
<keyword evidence="4" id="KW-0732">Signal</keyword>
<evidence type="ECO:0000313" key="8">
    <source>
        <dbReference type="Proteomes" id="UP000024329"/>
    </source>
</evidence>
<dbReference type="KEGG" id="nre:BES08_23385"/>
<evidence type="ECO:0000313" key="7">
    <source>
        <dbReference type="EMBL" id="EZP75632.1"/>
    </source>
</evidence>
<evidence type="ECO:0000313" key="9">
    <source>
        <dbReference type="Proteomes" id="UP000094626"/>
    </source>
</evidence>
<evidence type="ECO:0000256" key="3">
    <source>
        <dbReference type="PIRSR" id="PIRSR037238-1"/>
    </source>
</evidence>
<dbReference type="GO" id="GO:0046872">
    <property type="term" value="F:metal ion binding"/>
    <property type="evidence" value="ECO:0007669"/>
    <property type="project" value="UniProtKB-KW"/>
</dbReference>
<dbReference type="Pfam" id="PF07687">
    <property type="entry name" value="M20_dimer"/>
    <property type="match status" value="1"/>
</dbReference>
<dbReference type="PANTHER" id="PTHR43808:SF10">
    <property type="entry name" value="BLL3749 PROTEIN"/>
    <property type="match status" value="1"/>
</dbReference>
<dbReference type="OrthoDB" id="9776600at2"/>
<feature type="active site" description="Proton acceptor" evidence="3">
    <location>
        <position position="192"/>
    </location>
</feature>
<dbReference type="Proteomes" id="UP000024329">
    <property type="component" value="Unassembled WGS sequence"/>
</dbReference>
<sequence length="430" mass="44644">MSHPAPSLFSGRLKRPSRVLRSLLVSLGAIWVPLGAAAATPSQAALKAEVERQVPASIRQLGEMVSIDSGSSDAPGLKAMANYLDARLTALGASVERKPVPPAAGDMLVATLHGKRANNGGPRFLLLAHMDTVYQSGTAAKWPFAIKGDIATGPGVSDDKGGIAVVLGTLEMLRKLGFGDYGTITIAFNPDEEIGSPGSRHLIEQLGAEHDYVLSCEPGGKQRILATSGIATLSLKVEGKASHAGVAPQDGRNALVEAADIIGRTAALSDPAKGFKFNWTIAQSGSKHNIIPDLAEATADIRYIDEADVTATMAHLRQLAAAPAVEGTRVSFTLGRNRPPMVPTDKAREMAKVAAGAGREFGYPITILDKPFGGGSDAAYAAVSGKSGVVESFGLGGEHAHTLGEETADLGSMPSSLYVMARTIVLLSGR</sequence>
<evidence type="ECO:0000259" key="5">
    <source>
        <dbReference type="Pfam" id="PF07687"/>
    </source>
</evidence>
<dbReference type="PIRSF" id="PIRSF037238">
    <property type="entry name" value="Carboxypeptidase_G2"/>
    <property type="match status" value="1"/>
</dbReference>
<dbReference type="Proteomes" id="UP000094626">
    <property type="component" value="Plasmid pSA1"/>
</dbReference>
<name>A0A031JP61_9SPHN</name>
<dbReference type="SUPFAM" id="SSF53187">
    <property type="entry name" value="Zn-dependent exopeptidases"/>
    <property type="match status" value="1"/>
</dbReference>
<accession>A0A031JP61</accession>
<dbReference type="eggNOG" id="COG0624">
    <property type="taxonomic scope" value="Bacteria"/>
</dbReference>
<dbReference type="GO" id="GO:0016787">
    <property type="term" value="F:hydrolase activity"/>
    <property type="evidence" value="ECO:0007669"/>
    <property type="project" value="UniProtKB-KW"/>
</dbReference>
<evidence type="ECO:0000313" key="6">
    <source>
        <dbReference type="EMBL" id="AOR79722.1"/>
    </source>
</evidence>
<dbReference type="EMBL" id="JFYZ01000037">
    <property type="protein sequence ID" value="EZP75632.1"/>
    <property type="molecule type" value="Genomic_DNA"/>
</dbReference>
<keyword evidence="6" id="KW-0614">Plasmid</keyword>
<feature type="active site" evidence="3">
    <location>
        <position position="131"/>
    </location>
</feature>
<proteinExistence type="predicted"/>
<evidence type="ECO:0000256" key="1">
    <source>
        <dbReference type="ARBA" id="ARBA00022723"/>
    </source>
</evidence>
<dbReference type="EMBL" id="CP017076">
    <property type="protein sequence ID" value="AOR79722.1"/>
    <property type="molecule type" value="Genomic_DNA"/>
</dbReference>
<keyword evidence="9" id="KW-1185">Reference proteome</keyword>
<dbReference type="InterPro" id="IPR050072">
    <property type="entry name" value="Peptidase_M20A"/>
</dbReference>
<dbReference type="Pfam" id="PF01546">
    <property type="entry name" value="Peptidase_M20"/>
    <property type="match status" value="1"/>
</dbReference>
<dbReference type="PANTHER" id="PTHR43808">
    <property type="entry name" value="ACETYLORNITHINE DEACETYLASE"/>
    <property type="match status" value="1"/>
</dbReference>
<reference evidence="7 8" key="1">
    <citation type="submission" date="2014-03" db="EMBL/GenBank/DDBJ databases">
        <title>Whole genome sequence of Novosphingobium resinovorum KF1.</title>
        <authorList>
            <person name="Gan H.M."/>
            <person name="Gan H.Y."/>
            <person name="Chew T.H."/>
            <person name="Savka M.A."/>
        </authorList>
    </citation>
    <scope>NUCLEOTIDE SEQUENCE [LARGE SCALE GENOMIC DNA]</scope>
    <source>
        <strain evidence="7 8">KF1</strain>
    </source>
</reference>
<protein>
    <submittedName>
        <fullName evidence="7">Peptidase M20</fullName>
    </submittedName>
</protein>
<dbReference type="SUPFAM" id="SSF55031">
    <property type="entry name" value="Bacterial exopeptidase dimerisation domain"/>
    <property type="match status" value="1"/>
</dbReference>
<dbReference type="InterPro" id="IPR017150">
    <property type="entry name" value="Pept_M20_glutamate_carboxypep"/>
</dbReference>
<dbReference type="InterPro" id="IPR002933">
    <property type="entry name" value="Peptidase_M20"/>
</dbReference>
<organism evidence="7 8">
    <name type="scientific">Novosphingobium resinovorum</name>
    <dbReference type="NCBI Taxonomy" id="158500"/>
    <lineage>
        <taxon>Bacteria</taxon>
        <taxon>Pseudomonadati</taxon>
        <taxon>Pseudomonadota</taxon>
        <taxon>Alphaproteobacteria</taxon>
        <taxon>Sphingomonadales</taxon>
        <taxon>Sphingomonadaceae</taxon>
        <taxon>Novosphingobium</taxon>
    </lineage>
</organism>
<reference evidence="6" key="2">
    <citation type="submission" date="2016-08" db="EMBL/GenBank/DDBJ databases">
        <authorList>
            <person name="Seilhamer J.J."/>
        </authorList>
    </citation>
    <scope>NUCLEOTIDE SEQUENCE [LARGE SCALE GENOMIC DNA]</scope>
    <source>
        <strain evidence="6">SA1</strain>
        <plasmid evidence="6">pSA1</plasmid>
    </source>
</reference>
<gene>
    <name evidence="6" type="ORF">BES08_23385</name>
    <name evidence="7" type="ORF">BV97_04619</name>
</gene>
<dbReference type="Gene3D" id="3.30.70.360">
    <property type="match status" value="1"/>
</dbReference>
<dbReference type="InterPro" id="IPR011650">
    <property type="entry name" value="Peptidase_M20_dimer"/>
</dbReference>
<reference evidence="9" key="3">
    <citation type="journal article" date="2017" name="J. Biotechnol.">
        <title>Complete genome sequence of Novosphingobium resinovorum SA1, a versatile xenobiotic-degrading bacterium capable of utilizing sulfanilic acid.</title>
        <authorList>
            <person name="Hegedus B."/>
            <person name="Kos P.B."/>
            <person name="Balint B."/>
            <person name="Maroti G."/>
            <person name="Gan H.M."/>
            <person name="Perei K."/>
            <person name="Rakhely G."/>
        </authorList>
    </citation>
    <scope>NUCLEOTIDE SEQUENCE [LARGE SCALE GENOMIC DNA]</scope>
    <source>
        <strain evidence="9">SA1</strain>
    </source>
</reference>
<keyword evidence="2" id="KW-0378">Hydrolase</keyword>
<feature type="domain" description="Peptidase M20 dimerisation" evidence="5">
    <location>
        <begin position="226"/>
        <end position="327"/>
    </location>
</feature>
<dbReference type="InterPro" id="IPR036264">
    <property type="entry name" value="Bact_exopeptidase_dim_dom"/>
</dbReference>
<feature type="signal peptide" evidence="4">
    <location>
        <begin position="1"/>
        <end position="38"/>
    </location>
</feature>
<dbReference type="CDD" id="cd03885">
    <property type="entry name" value="M20_CPDG2"/>
    <property type="match status" value="1"/>
</dbReference>
<dbReference type="Gene3D" id="3.40.630.10">
    <property type="entry name" value="Zn peptidases"/>
    <property type="match status" value="1"/>
</dbReference>
<keyword evidence="1" id="KW-0479">Metal-binding</keyword>